<dbReference type="Gene3D" id="3.80.10.10">
    <property type="entry name" value="Ribonuclease Inhibitor"/>
    <property type="match status" value="1"/>
</dbReference>
<evidence type="ECO:0000313" key="2">
    <source>
        <dbReference type="Proteomes" id="UP000663845"/>
    </source>
</evidence>
<sequence length="189" mass="21981">MATNLKSFQVNNSDIGHSGFQAILSSLPDSLIVLHFTHSCLNAKILPWFGNFIKTHPKIRDISLANNPITLNSAPELDEIYAKIQDIIANTPIGCIWLPREHRRDYDLLELYNEMKKNPTKYWSINMRSNSNMSLRAYDIFLDILNCDIRVAQLYLGEDDMNEEVQKYFFKDFRDNNTVEHLEISQNKL</sequence>
<name>A0A813SRK7_9BILA</name>
<reference evidence="1" key="1">
    <citation type="submission" date="2021-02" db="EMBL/GenBank/DDBJ databases">
        <authorList>
            <person name="Nowell W R."/>
        </authorList>
    </citation>
    <scope>NUCLEOTIDE SEQUENCE</scope>
</reference>
<evidence type="ECO:0000313" key="1">
    <source>
        <dbReference type="EMBL" id="CAF0798825.1"/>
    </source>
</evidence>
<proteinExistence type="predicted"/>
<accession>A0A813SRK7</accession>
<dbReference type="SUPFAM" id="SSF52047">
    <property type="entry name" value="RNI-like"/>
    <property type="match status" value="2"/>
</dbReference>
<dbReference type="InterPro" id="IPR032675">
    <property type="entry name" value="LRR_dom_sf"/>
</dbReference>
<organism evidence="1 2">
    <name type="scientific">Adineta steineri</name>
    <dbReference type="NCBI Taxonomy" id="433720"/>
    <lineage>
        <taxon>Eukaryota</taxon>
        <taxon>Metazoa</taxon>
        <taxon>Spiralia</taxon>
        <taxon>Gnathifera</taxon>
        <taxon>Rotifera</taxon>
        <taxon>Eurotatoria</taxon>
        <taxon>Bdelloidea</taxon>
        <taxon>Adinetida</taxon>
        <taxon>Adinetidae</taxon>
        <taxon>Adineta</taxon>
    </lineage>
</organism>
<protein>
    <submittedName>
        <fullName evidence="1">Uncharacterized protein</fullName>
    </submittedName>
</protein>
<dbReference type="EMBL" id="CAJNOG010000030">
    <property type="protein sequence ID" value="CAF0798825.1"/>
    <property type="molecule type" value="Genomic_DNA"/>
</dbReference>
<dbReference type="Proteomes" id="UP000663845">
    <property type="component" value="Unassembled WGS sequence"/>
</dbReference>
<dbReference type="AlphaFoldDB" id="A0A813SRK7"/>
<comment type="caution">
    <text evidence="1">The sequence shown here is derived from an EMBL/GenBank/DDBJ whole genome shotgun (WGS) entry which is preliminary data.</text>
</comment>
<gene>
    <name evidence="1" type="ORF">JYZ213_LOCUS5139</name>
</gene>